<dbReference type="Pfam" id="PF08592">
    <property type="entry name" value="Anthrone_oxy"/>
    <property type="match status" value="1"/>
</dbReference>
<organism evidence="2 3">
    <name type="scientific">Globisporangium ultimum (strain ATCC 200006 / CBS 805.95 / DAOM BR144)</name>
    <name type="common">Pythium ultimum</name>
    <dbReference type="NCBI Taxonomy" id="431595"/>
    <lineage>
        <taxon>Eukaryota</taxon>
        <taxon>Sar</taxon>
        <taxon>Stramenopiles</taxon>
        <taxon>Oomycota</taxon>
        <taxon>Peronosporomycetes</taxon>
        <taxon>Pythiales</taxon>
        <taxon>Pythiaceae</taxon>
        <taxon>Globisporangium</taxon>
    </lineage>
</organism>
<dbReference type="InParanoid" id="K3X527"/>
<dbReference type="PANTHER" id="PTHR36535">
    <property type="entry name" value="YALI0E30327P"/>
    <property type="match status" value="1"/>
</dbReference>
<dbReference type="AlphaFoldDB" id="K3X527"/>
<accession>K3X527</accession>
<reference evidence="3" key="2">
    <citation type="submission" date="2010-04" db="EMBL/GenBank/DDBJ databases">
        <authorList>
            <person name="Buell R."/>
            <person name="Hamilton J."/>
            <person name="Hostetler J."/>
        </authorList>
    </citation>
    <scope>NUCLEOTIDE SEQUENCE [LARGE SCALE GENOMIC DNA]</scope>
    <source>
        <strain evidence="3">DAOM:BR144</strain>
    </source>
</reference>
<reference evidence="2" key="3">
    <citation type="submission" date="2015-02" db="UniProtKB">
        <authorList>
            <consortium name="EnsemblProtists"/>
        </authorList>
    </citation>
    <scope>IDENTIFICATION</scope>
    <source>
        <strain evidence="2">DAOM BR144</strain>
    </source>
</reference>
<name>K3X527_GLOUD</name>
<dbReference type="PANTHER" id="PTHR36535:SF1">
    <property type="entry name" value="DUF1772 DOMAIN-CONTAINING PROTEIN"/>
    <property type="match status" value="1"/>
</dbReference>
<evidence type="ECO:0000313" key="2">
    <source>
        <dbReference type="EnsemblProtists" id="PYU1_T012326"/>
    </source>
</evidence>
<proteinExistence type="predicted"/>
<reference evidence="3" key="1">
    <citation type="journal article" date="2010" name="Genome Biol.">
        <title>Genome sequence of the necrotrophic plant pathogen Pythium ultimum reveals original pathogenicity mechanisms and effector repertoire.</title>
        <authorList>
            <person name="Levesque C.A."/>
            <person name="Brouwer H."/>
            <person name="Cano L."/>
            <person name="Hamilton J.P."/>
            <person name="Holt C."/>
            <person name="Huitema E."/>
            <person name="Raffaele S."/>
            <person name="Robideau G.P."/>
            <person name="Thines M."/>
            <person name="Win J."/>
            <person name="Zerillo M.M."/>
            <person name="Beakes G.W."/>
            <person name="Boore J.L."/>
            <person name="Busam D."/>
            <person name="Dumas B."/>
            <person name="Ferriera S."/>
            <person name="Fuerstenberg S.I."/>
            <person name="Gachon C.M."/>
            <person name="Gaulin E."/>
            <person name="Govers F."/>
            <person name="Grenville-Briggs L."/>
            <person name="Horner N."/>
            <person name="Hostetler J."/>
            <person name="Jiang R.H."/>
            <person name="Johnson J."/>
            <person name="Krajaejun T."/>
            <person name="Lin H."/>
            <person name="Meijer H.J."/>
            <person name="Moore B."/>
            <person name="Morris P."/>
            <person name="Phuntmart V."/>
            <person name="Puiu D."/>
            <person name="Shetty J."/>
            <person name="Stajich J.E."/>
            <person name="Tripathy S."/>
            <person name="Wawra S."/>
            <person name="van West P."/>
            <person name="Whitty B.R."/>
            <person name="Coutinho P.M."/>
            <person name="Henrissat B."/>
            <person name="Martin F."/>
            <person name="Thomas P.D."/>
            <person name="Tyler B.M."/>
            <person name="De Vries R.P."/>
            <person name="Kamoun S."/>
            <person name="Yandell M."/>
            <person name="Tisserat N."/>
            <person name="Buell C.R."/>
        </authorList>
    </citation>
    <scope>NUCLEOTIDE SEQUENCE</scope>
    <source>
        <strain evidence="3">DAOM:BR144</strain>
    </source>
</reference>
<keyword evidence="3" id="KW-1185">Reference proteome</keyword>
<evidence type="ECO:0000256" key="1">
    <source>
        <dbReference type="SAM" id="Phobius"/>
    </source>
</evidence>
<dbReference type="Proteomes" id="UP000019132">
    <property type="component" value="Unassembled WGS sequence"/>
</dbReference>
<dbReference type="VEuPathDB" id="FungiDB:PYU1_G012300"/>
<dbReference type="EMBL" id="GL376608">
    <property type="status" value="NOT_ANNOTATED_CDS"/>
    <property type="molecule type" value="Genomic_DNA"/>
</dbReference>
<protein>
    <recommendedName>
        <fullName evidence="4">DUF1772 domain-containing protein</fullName>
    </recommendedName>
</protein>
<dbReference type="EnsemblProtists" id="PYU1_T012326">
    <property type="protein sequence ID" value="PYU1_T012326"/>
    <property type="gene ID" value="PYU1_G012300"/>
</dbReference>
<dbReference type="HOGENOM" id="CLU_122611_0_0_1"/>
<feature type="transmembrane region" description="Helical" evidence="1">
    <location>
        <begin position="93"/>
        <end position="112"/>
    </location>
</feature>
<keyword evidence="1" id="KW-1133">Transmembrane helix</keyword>
<sequence>MNSSGGVDIEALLQIAATGLAGIFAGSATYISAVQHPALLKTDASTEFQSTFFRNMYFDAARMQAPLAVGSGISALVTYYLQRDRASADEVAPLLWLSSGCAMIVIAPYTVVKMLGVNYQLVDTKLCVTQGPKWMQQMLVRWGRLHSVRTGLSLLAFTGMVVAMTWSGAPKRPLRPGVVLIE</sequence>
<feature type="transmembrane region" description="Helical" evidence="1">
    <location>
        <begin position="12"/>
        <end position="33"/>
    </location>
</feature>
<dbReference type="InterPro" id="IPR013901">
    <property type="entry name" value="Anthrone_oxy"/>
</dbReference>
<evidence type="ECO:0000313" key="3">
    <source>
        <dbReference type="Proteomes" id="UP000019132"/>
    </source>
</evidence>
<feature type="transmembrane region" description="Helical" evidence="1">
    <location>
        <begin position="148"/>
        <end position="166"/>
    </location>
</feature>
<keyword evidence="1" id="KW-0472">Membrane</keyword>
<feature type="transmembrane region" description="Helical" evidence="1">
    <location>
        <begin position="63"/>
        <end position="81"/>
    </location>
</feature>
<evidence type="ECO:0008006" key="4">
    <source>
        <dbReference type="Google" id="ProtNLM"/>
    </source>
</evidence>
<dbReference type="eggNOG" id="ENOG502S318">
    <property type="taxonomic scope" value="Eukaryota"/>
</dbReference>
<keyword evidence="1" id="KW-0812">Transmembrane</keyword>
<dbReference type="OMA" id="AYYVNFV"/>